<evidence type="ECO:0000256" key="4">
    <source>
        <dbReference type="ARBA" id="ARBA00022691"/>
    </source>
</evidence>
<evidence type="ECO:0000256" key="6">
    <source>
        <dbReference type="PROSITE-ProRule" id="PRU01023"/>
    </source>
</evidence>
<dbReference type="PANTHER" id="PTHR22808">
    <property type="entry name" value="NCL1 YEAST -RELATED NOL1/NOP2/FMU SUN DOMAIN-CONTAINING"/>
    <property type="match status" value="1"/>
</dbReference>
<keyword evidence="2 6" id="KW-0489">Methyltransferase</keyword>
<feature type="binding site" evidence="6">
    <location>
        <position position="219"/>
    </location>
    <ligand>
        <name>S-adenosyl-L-methionine</name>
        <dbReference type="ChEBI" id="CHEBI:59789"/>
    </ligand>
</feature>
<evidence type="ECO:0000259" key="8">
    <source>
        <dbReference type="PROSITE" id="PS51686"/>
    </source>
</evidence>
<comment type="similarity">
    <text evidence="1 6">Belongs to the class I-like SAM-binding methyltransferase superfamily. RsmB/NOP family.</text>
</comment>
<organism evidence="9">
    <name type="scientific">Chromera velia CCMP2878</name>
    <dbReference type="NCBI Taxonomy" id="1169474"/>
    <lineage>
        <taxon>Eukaryota</taxon>
        <taxon>Sar</taxon>
        <taxon>Alveolata</taxon>
        <taxon>Colpodellida</taxon>
        <taxon>Chromeraceae</taxon>
        <taxon>Chromera</taxon>
    </lineage>
</organism>
<gene>
    <name evidence="9" type="ORF">Cvel_12279</name>
</gene>
<feature type="compositionally biased region" description="Basic and acidic residues" evidence="7">
    <location>
        <begin position="1"/>
        <end position="13"/>
    </location>
</feature>
<dbReference type="PRINTS" id="PR02008">
    <property type="entry name" value="RCMTFAMILY"/>
</dbReference>
<name>A0A0G4I9L1_9ALVE</name>
<feature type="binding site" evidence="6">
    <location>
        <begin position="150"/>
        <end position="156"/>
    </location>
    <ligand>
        <name>S-adenosyl-L-methionine</name>
        <dbReference type="ChEBI" id="CHEBI:59789"/>
    </ligand>
</feature>
<dbReference type="InterPro" id="IPR029063">
    <property type="entry name" value="SAM-dependent_MTases_sf"/>
</dbReference>
<dbReference type="GO" id="GO:0001510">
    <property type="term" value="P:RNA methylation"/>
    <property type="evidence" value="ECO:0007669"/>
    <property type="project" value="InterPro"/>
</dbReference>
<dbReference type="GO" id="GO:0003723">
    <property type="term" value="F:RNA binding"/>
    <property type="evidence" value="ECO:0007669"/>
    <property type="project" value="UniProtKB-UniRule"/>
</dbReference>
<sequence length="1157" mass="127842">MKRGKVRGEETAGGKKRGARDKARPLDQCNNSAFEQYCRGQKIVKSEEWQQFHSSLASPLPTVFRINPLSPFVEALRKVLRLRFPESCAERDWVSTSTVWQIGFDEYEGEIQSFCERENRVGSLSFQEFSSLLGPLFLRPETGHKVLDLCAAPGSKSSQLLEQMVLDSMHRGQGKQKRDKFKERGVVLANDKDVERAALPLLRNTRKVESPALIVTLADAKNFPSVAPTQREKEGDGDRRLGLLLGRTSKFDRVLADVPCSGDGTLRKNQGIWGSWKLRDQMELHPLQFKILMKGLRLLAPGGRLVYSTCSLSPIEGEAVVAAALRWYLEDTLICAVDPARYAATAPSSVFSAAAAAAAAEAETETGKAKETAGSGEAQAAERETAVIVDRNLSKGPDLFPPYGVRLTRCFPDGSSLPSWLRVREGKKTWRVPDVLASEFSKQRGAEGEGGAVSSSSSSASQEVVFVDGDCLTCRATKTEVRQVMAASVETAEAWRASENAQRVSEYEEAQKQEGGEKKKGFRGKAFRGPKQVPPFPTDGFVRPSMLPPPSSASSPCQSSSLPIPRVLRAYEEEIRESLPLCMRVLPQDNDCGGFFVAVFEKDTKEIDLERQVPPVGSSDSPACWPLTVRSQMEQYHQNVKQNYLNELDLKREAMQRQVQIEKEQREREKEEREKERMLSVKDEGEGEGVKRERESESDEAVSGIEEKGEDQRDEKMVPESESNPESAPAVKEEEKEKEKRPPPKARRLSAPPPAPSPDIPPVIKPSDHPVSSPLASTILYTSHSQLRAKNSHLSFRFDIFPRPVDILRDISEMRVETQQKQQSTEQLEEKAEFPSESLSVAETEWKKAVLSNRDVLSLSSFLGIPIEGETLSESNDSALQTDTSPPRRFHLMKVQSSQVPLLALSGLPLFAWIDANKQTKRICITTPEAANWLLSAKAERGSPPPGILGVGLRLFESLGKFLPGTSCRWRLSQEAVGMLTGVISEKRRMTMGTRVLRDLLEKTELPLDWLIEKEGENFKAKSDDMDDKQGGGGDVFVEGMKKVVEDGVGAVLVSLVRNDSKITAQPVENGTHESALSASTDGIAMGSGGASSEGTGKQSDVDKGENGEDAEELWEMHVACVVTAGHLKVYVESDQRQHLQRQLEALLQSPETVFEN</sequence>
<feature type="binding site" evidence="6">
    <location>
        <position position="257"/>
    </location>
    <ligand>
        <name>S-adenosyl-L-methionine</name>
        <dbReference type="ChEBI" id="CHEBI:59789"/>
    </ligand>
</feature>
<evidence type="ECO:0000256" key="5">
    <source>
        <dbReference type="ARBA" id="ARBA00022884"/>
    </source>
</evidence>
<evidence type="ECO:0000256" key="1">
    <source>
        <dbReference type="ARBA" id="ARBA00007494"/>
    </source>
</evidence>
<feature type="active site" description="Nucleophile" evidence="6">
    <location>
        <position position="310"/>
    </location>
</feature>
<dbReference type="InterPro" id="IPR001678">
    <property type="entry name" value="MeTrfase_RsmB-F_NOP2_dom"/>
</dbReference>
<accession>A0A0G4I9L1</accession>
<evidence type="ECO:0000256" key="2">
    <source>
        <dbReference type="ARBA" id="ARBA00022603"/>
    </source>
</evidence>
<dbReference type="EMBL" id="CDMZ01005728">
    <property type="protein sequence ID" value="CEM53814.1"/>
    <property type="molecule type" value="Genomic_DNA"/>
</dbReference>
<dbReference type="PROSITE" id="PS51686">
    <property type="entry name" value="SAM_MT_RSMB_NOP"/>
    <property type="match status" value="1"/>
</dbReference>
<proteinExistence type="inferred from homology"/>
<dbReference type="PANTHER" id="PTHR22808:SF1">
    <property type="entry name" value="RNA CYTOSINE-C(5)-METHYLTRANSFERASE NSUN2-RELATED"/>
    <property type="match status" value="1"/>
</dbReference>
<keyword evidence="3 6" id="KW-0808">Transferase</keyword>
<dbReference type="InterPro" id="IPR049560">
    <property type="entry name" value="MeTrfase_RsmB-F_NOP2_cat"/>
</dbReference>
<feature type="compositionally biased region" description="Polar residues" evidence="7">
    <location>
        <begin position="1065"/>
        <end position="1081"/>
    </location>
</feature>
<keyword evidence="4 6" id="KW-0949">S-adenosyl-L-methionine</keyword>
<dbReference type="AlphaFoldDB" id="A0A0G4I9L1"/>
<feature type="region of interest" description="Disordered" evidence="7">
    <location>
        <begin position="661"/>
        <end position="771"/>
    </location>
</feature>
<dbReference type="GO" id="GO:0008173">
    <property type="term" value="F:RNA methyltransferase activity"/>
    <property type="evidence" value="ECO:0007669"/>
    <property type="project" value="InterPro"/>
</dbReference>
<feature type="binding site" evidence="6">
    <location>
        <position position="191"/>
    </location>
    <ligand>
        <name>S-adenosyl-L-methionine</name>
        <dbReference type="ChEBI" id="CHEBI:59789"/>
    </ligand>
</feature>
<feature type="domain" description="SAM-dependent MTase RsmB/NOP-type" evidence="8">
    <location>
        <begin position="52"/>
        <end position="363"/>
    </location>
</feature>
<keyword evidence="5 6" id="KW-0694">RNA-binding</keyword>
<evidence type="ECO:0000313" key="9">
    <source>
        <dbReference type="EMBL" id="CEM53814.1"/>
    </source>
</evidence>
<reference evidence="9" key="1">
    <citation type="submission" date="2014-11" db="EMBL/GenBank/DDBJ databases">
        <authorList>
            <person name="Otto D Thomas"/>
            <person name="Naeem Raeece"/>
        </authorList>
    </citation>
    <scope>NUCLEOTIDE SEQUENCE</scope>
</reference>
<dbReference type="InterPro" id="IPR023267">
    <property type="entry name" value="RCMT"/>
</dbReference>
<dbReference type="SUPFAM" id="SSF53335">
    <property type="entry name" value="S-adenosyl-L-methionine-dependent methyltransferases"/>
    <property type="match status" value="1"/>
</dbReference>
<feature type="compositionally biased region" description="Basic and acidic residues" evidence="7">
    <location>
        <begin position="705"/>
        <end position="719"/>
    </location>
</feature>
<feature type="region of interest" description="Disordered" evidence="7">
    <location>
        <begin position="1065"/>
        <end position="1110"/>
    </location>
</feature>
<feature type="region of interest" description="Disordered" evidence="7">
    <location>
        <begin position="1"/>
        <end position="25"/>
    </location>
</feature>
<feature type="compositionally biased region" description="Basic and acidic residues" evidence="7">
    <location>
        <begin position="505"/>
        <end position="519"/>
    </location>
</feature>
<feature type="compositionally biased region" description="Pro residues" evidence="7">
    <location>
        <begin position="751"/>
        <end position="764"/>
    </location>
</feature>
<protein>
    <recommendedName>
        <fullName evidence="8">SAM-dependent MTase RsmB/NOP-type domain-containing protein</fullName>
    </recommendedName>
</protein>
<feature type="compositionally biased region" description="Basic and acidic residues" evidence="7">
    <location>
        <begin position="661"/>
        <end position="695"/>
    </location>
</feature>
<dbReference type="Pfam" id="PF01189">
    <property type="entry name" value="Methyltr_RsmB-F"/>
    <property type="match status" value="1"/>
</dbReference>
<feature type="region of interest" description="Disordered" evidence="7">
    <location>
        <begin position="500"/>
        <end position="538"/>
    </location>
</feature>
<feature type="compositionally biased region" description="Basic and acidic residues" evidence="7">
    <location>
        <begin position="731"/>
        <end position="742"/>
    </location>
</feature>
<dbReference type="VEuPathDB" id="CryptoDB:Cvel_12279"/>
<dbReference type="InterPro" id="IPR018314">
    <property type="entry name" value="RsmB/NOL1/NOP2-like_CS"/>
</dbReference>
<dbReference type="Gene3D" id="3.40.50.150">
    <property type="entry name" value="Vaccinia Virus protein VP39"/>
    <property type="match status" value="2"/>
</dbReference>
<evidence type="ECO:0000256" key="7">
    <source>
        <dbReference type="SAM" id="MobiDB-lite"/>
    </source>
</evidence>
<evidence type="ECO:0000256" key="3">
    <source>
        <dbReference type="ARBA" id="ARBA00022679"/>
    </source>
</evidence>
<dbReference type="PROSITE" id="PS01153">
    <property type="entry name" value="NOL1_NOP2_SUN"/>
    <property type="match status" value="1"/>
</dbReference>